<sequence>MQEFFTVKLILTQHLGGKLGMSEDVSLSKVSRYATTINADDNFHVLLGDLGGTLGIDQELRGRRNPAVTAMNYMGYNFAVLNHRDLSNISKLRRAVGFSRYPFLNCNIGHPNTKEPFFGEPYEMIEINGMRLAYVSGYAGPFDAEDDDLFEVADIAEALRRTLRYIYDNKDPDYVIVAVSDWDETMQNVVDELEGVGIVITGASEVYGGAFNPGGDAEVPSDLAANFSAEASEDLAAAISPQQFVRNIGGGRGRPHTDKAEESGPRLLSGKENYAAGDSASISMYHHHHEGFVMSIDLRFKRRTTTFEYLGHTISYLDHEISELTDDIHLNDLIYYHL</sequence>
<name>A0A1M7G3B0_9BACL</name>
<dbReference type="EMBL" id="FRCF01000005">
    <property type="protein sequence ID" value="SHM10645.1"/>
    <property type="molecule type" value="Genomic_DNA"/>
</dbReference>
<dbReference type="Proteomes" id="UP000184206">
    <property type="component" value="Unassembled WGS sequence"/>
</dbReference>
<feature type="region of interest" description="Disordered" evidence="1">
    <location>
        <begin position="246"/>
        <end position="271"/>
    </location>
</feature>
<evidence type="ECO:0000256" key="1">
    <source>
        <dbReference type="SAM" id="MobiDB-lite"/>
    </source>
</evidence>
<gene>
    <name evidence="2" type="ORF">SAMN02745189_01561</name>
</gene>
<proteinExistence type="predicted"/>
<dbReference type="Gene3D" id="3.60.21.10">
    <property type="match status" value="1"/>
</dbReference>
<organism evidence="2 3">
    <name type="scientific">Lacicoccus alkaliphilus DSM 16010</name>
    <dbReference type="NCBI Taxonomy" id="1123231"/>
    <lineage>
        <taxon>Bacteria</taxon>
        <taxon>Bacillati</taxon>
        <taxon>Bacillota</taxon>
        <taxon>Bacilli</taxon>
        <taxon>Bacillales</taxon>
        <taxon>Salinicoccaceae</taxon>
        <taxon>Lacicoccus</taxon>
    </lineage>
</organism>
<dbReference type="AlphaFoldDB" id="A0A1M7G3B0"/>
<evidence type="ECO:0000313" key="2">
    <source>
        <dbReference type="EMBL" id="SHM10645.1"/>
    </source>
</evidence>
<dbReference type="STRING" id="1123231.SAMN02745189_01561"/>
<keyword evidence="3" id="KW-1185">Reference proteome</keyword>
<dbReference type="SUPFAM" id="SSF56300">
    <property type="entry name" value="Metallo-dependent phosphatases"/>
    <property type="match status" value="1"/>
</dbReference>
<dbReference type="InterPro" id="IPR029052">
    <property type="entry name" value="Metallo-depent_PP-like"/>
</dbReference>
<protein>
    <submittedName>
        <fullName evidence="2">Uncharacterized protein</fullName>
    </submittedName>
</protein>
<reference evidence="2 3" key="1">
    <citation type="submission" date="2016-11" db="EMBL/GenBank/DDBJ databases">
        <authorList>
            <person name="Jaros S."/>
            <person name="Januszkiewicz K."/>
            <person name="Wedrychowicz H."/>
        </authorList>
    </citation>
    <scope>NUCLEOTIDE SEQUENCE [LARGE SCALE GENOMIC DNA]</scope>
    <source>
        <strain evidence="2 3">DSM 16010</strain>
    </source>
</reference>
<accession>A0A1M7G3B0</accession>
<evidence type="ECO:0000313" key="3">
    <source>
        <dbReference type="Proteomes" id="UP000184206"/>
    </source>
</evidence>
<feature type="compositionally biased region" description="Basic and acidic residues" evidence="1">
    <location>
        <begin position="255"/>
        <end position="264"/>
    </location>
</feature>